<dbReference type="SUPFAM" id="SSF52540">
    <property type="entry name" value="P-loop containing nucleoside triphosphate hydrolases"/>
    <property type="match status" value="1"/>
</dbReference>
<evidence type="ECO:0000313" key="2">
    <source>
        <dbReference type="Proteomes" id="UP000763557"/>
    </source>
</evidence>
<gene>
    <name evidence="1" type="ORF">GC106_79210</name>
</gene>
<sequence>MKRVAMASSVAEADDSLSPIVILASGPRCGSTLLQRLLCSHSRVLVWGEQDGALRSLFGFVRRFNDWKCRWSERVDREITDFGYDGFIANLMPPTEALHDGVRALMLRLFAEPAAALGRPRWGLKEIRYGQAEYQDMLSLFPAAKAVHLTRDPRRVLTSLAGWQRGHAWTVEAARTAMRRWVDINESFIRTPMPSCLTIRYETLIAEPHAGLRRIAHWFDIDPAELDHSVFDRRVHQIGGAGKGARDLVTFTELHPDIRRLVADDHLAEIAHYFGYGTA</sequence>
<dbReference type="EMBL" id="JAAATY010000042">
    <property type="protein sequence ID" value="NRN70650.1"/>
    <property type="molecule type" value="Genomic_DNA"/>
</dbReference>
<accession>A0ABX2FIW3</accession>
<comment type="caution">
    <text evidence="1">The sequence shown here is derived from an EMBL/GenBank/DDBJ whole genome shotgun (WGS) entry which is preliminary data.</text>
</comment>
<proteinExistence type="predicted"/>
<dbReference type="InterPro" id="IPR027417">
    <property type="entry name" value="P-loop_NTPase"/>
</dbReference>
<organism evidence="1 2">
    <name type="scientific">Kibdelosporangium persicum</name>
    <dbReference type="NCBI Taxonomy" id="2698649"/>
    <lineage>
        <taxon>Bacteria</taxon>
        <taxon>Bacillati</taxon>
        <taxon>Actinomycetota</taxon>
        <taxon>Actinomycetes</taxon>
        <taxon>Pseudonocardiales</taxon>
        <taxon>Pseudonocardiaceae</taxon>
        <taxon>Kibdelosporangium</taxon>
    </lineage>
</organism>
<protein>
    <recommendedName>
        <fullName evidence="3">Sulfotransferase</fullName>
    </recommendedName>
</protein>
<name>A0ABX2FIW3_9PSEU</name>
<dbReference type="Proteomes" id="UP000763557">
    <property type="component" value="Unassembled WGS sequence"/>
</dbReference>
<reference evidence="1 2" key="1">
    <citation type="submission" date="2020-01" db="EMBL/GenBank/DDBJ databases">
        <title>Kibdelosporangium persica a novel Actinomycetes from a hot desert in Iran.</title>
        <authorList>
            <person name="Safaei N."/>
            <person name="Zaburannyi N."/>
            <person name="Mueller R."/>
            <person name="Wink J."/>
        </authorList>
    </citation>
    <scope>NUCLEOTIDE SEQUENCE [LARGE SCALE GENOMIC DNA]</scope>
    <source>
        <strain evidence="1 2">4NS15</strain>
    </source>
</reference>
<dbReference type="Gene3D" id="3.40.50.300">
    <property type="entry name" value="P-loop containing nucleotide triphosphate hydrolases"/>
    <property type="match status" value="1"/>
</dbReference>
<keyword evidence="2" id="KW-1185">Reference proteome</keyword>
<evidence type="ECO:0000313" key="1">
    <source>
        <dbReference type="EMBL" id="NRN70650.1"/>
    </source>
</evidence>
<evidence type="ECO:0008006" key="3">
    <source>
        <dbReference type="Google" id="ProtNLM"/>
    </source>
</evidence>
<dbReference type="Pfam" id="PF13469">
    <property type="entry name" value="Sulfotransfer_3"/>
    <property type="match status" value="1"/>
</dbReference>